<evidence type="ECO:0000256" key="6">
    <source>
        <dbReference type="ARBA" id="ARBA00022679"/>
    </source>
</evidence>
<feature type="transmembrane region" description="Helical" evidence="20">
    <location>
        <begin position="12"/>
        <end position="36"/>
    </location>
</feature>
<keyword evidence="6" id="KW-0808">Transferase</keyword>
<feature type="binding site" evidence="19">
    <location>
        <position position="111"/>
    </location>
    <ligand>
        <name>ATP</name>
        <dbReference type="ChEBI" id="CHEBI:30616"/>
    </ligand>
</feature>
<evidence type="ECO:0000256" key="14">
    <source>
        <dbReference type="ARBA" id="ARBA00023136"/>
    </source>
</evidence>
<evidence type="ECO:0000256" key="11">
    <source>
        <dbReference type="ARBA" id="ARBA00022777"/>
    </source>
</evidence>
<keyword evidence="13 20" id="KW-1133">Transmembrane helix</keyword>
<evidence type="ECO:0000256" key="10">
    <source>
        <dbReference type="ARBA" id="ARBA00022741"/>
    </source>
</evidence>
<evidence type="ECO:0000256" key="7">
    <source>
        <dbReference type="ARBA" id="ARBA00022692"/>
    </source>
</evidence>
<sequence length="385" mass="42719">MPSDPDHKAENGFRVIIFISVPICLAMAVAVIYVCVRGRRKRIHALKQEEKGEIRNNNLDLFSIWNYDGRTVFGDIIDATEDFDDAYCLGVGASGSVYQAELPTGQVVAVKRFHFADGDRGGGGLLLDEKGFRNEIKALTRLRHRNVVKLYGFCAHSKWMFLVCEHMARGSLAEMLEHDGRAAELGWERRAAAARDVADALSYLHHDCSPPVVHRDVSSKNVLFDAEFRACLSDFATAKLIKLDSSNWSALVGTLGYLAPELAYTMKVTEKCDVYSFGAVALELLLGRHPGELILSLSSSESSDEQSALLLRDVLDPRLPFPDEDRGLAEKIVRVAATALACVRVDPKSRPSMRSVAHELRKEKMPTPLQHGQTVSLSQLKHFKL</sequence>
<dbReference type="PROSITE" id="PS50011">
    <property type="entry name" value="PROTEIN_KINASE_DOM"/>
    <property type="match status" value="1"/>
</dbReference>
<comment type="subcellular location">
    <subcellularLocation>
        <location evidence="1">Membrane</location>
        <topology evidence="1">Single-pass type I membrane protein</topology>
    </subcellularLocation>
</comment>
<dbReference type="EC" id="2.7.11.1" evidence="2"/>
<keyword evidence="3" id="KW-0723">Serine/threonine-protein kinase</keyword>
<name>A0A8J5LIY7_ZINOF</name>
<keyword evidence="7 20" id="KW-0812">Transmembrane</keyword>
<dbReference type="PANTHER" id="PTHR48005">
    <property type="entry name" value="LEUCINE RICH REPEAT KINASE 2"/>
    <property type="match status" value="1"/>
</dbReference>
<evidence type="ECO:0000256" key="1">
    <source>
        <dbReference type="ARBA" id="ARBA00004479"/>
    </source>
</evidence>
<dbReference type="PANTHER" id="PTHR48005:SF16">
    <property type="entry name" value="MDIS1-INTERACTING RECEPTOR LIKE KINASE 2-LIKE ISOFORM X1"/>
    <property type="match status" value="1"/>
</dbReference>
<dbReference type="GO" id="GO:0004674">
    <property type="term" value="F:protein serine/threonine kinase activity"/>
    <property type="evidence" value="ECO:0007669"/>
    <property type="project" value="UniProtKB-KW"/>
</dbReference>
<dbReference type="EMBL" id="JACMSC010000006">
    <property type="protein sequence ID" value="KAG6517203.1"/>
    <property type="molecule type" value="Genomic_DNA"/>
</dbReference>
<organism evidence="22 23">
    <name type="scientific">Zingiber officinale</name>
    <name type="common">Ginger</name>
    <name type="synonym">Amomum zingiber</name>
    <dbReference type="NCBI Taxonomy" id="94328"/>
    <lineage>
        <taxon>Eukaryota</taxon>
        <taxon>Viridiplantae</taxon>
        <taxon>Streptophyta</taxon>
        <taxon>Embryophyta</taxon>
        <taxon>Tracheophyta</taxon>
        <taxon>Spermatophyta</taxon>
        <taxon>Magnoliopsida</taxon>
        <taxon>Liliopsida</taxon>
        <taxon>Zingiberales</taxon>
        <taxon>Zingiberaceae</taxon>
        <taxon>Zingiber</taxon>
    </lineage>
</organism>
<evidence type="ECO:0000256" key="12">
    <source>
        <dbReference type="ARBA" id="ARBA00022840"/>
    </source>
</evidence>
<dbReference type="PROSITE" id="PS00109">
    <property type="entry name" value="PROTEIN_KINASE_TYR"/>
    <property type="match status" value="1"/>
</dbReference>
<feature type="domain" description="Protein kinase" evidence="21">
    <location>
        <begin position="83"/>
        <end position="361"/>
    </location>
</feature>
<evidence type="ECO:0000256" key="2">
    <source>
        <dbReference type="ARBA" id="ARBA00012513"/>
    </source>
</evidence>
<accession>A0A8J5LIY7</accession>
<comment type="caution">
    <text evidence="22">The sequence shown here is derived from an EMBL/GenBank/DDBJ whole genome shotgun (WGS) entry which is preliminary data.</text>
</comment>
<evidence type="ECO:0000256" key="15">
    <source>
        <dbReference type="ARBA" id="ARBA00023170"/>
    </source>
</evidence>
<evidence type="ECO:0000256" key="3">
    <source>
        <dbReference type="ARBA" id="ARBA00022527"/>
    </source>
</evidence>
<proteinExistence type="predicted"/>
<evidence type="ECO:0000256" key="9">
    <source>
        <dbReference type="ARBA" id="ARBA00022737"/>
    </source>
</evidence>
<dbReference type="FunFam" id="1.10.510.10:FF:000479">
    <property type="entry name" value="Leucine-rich repeat receptor-like protein kinase"/>
    <property type="match status" value="1"/>
</dbReference>
<evidence type="ECO:0000313" key="22">
    <source>
        <dbReference type="EMBL" id="KAG6517203.1"/>
    </source>
</evidence>
<reference evidence="22 23" key="1">
    <citation type="submission" date="2020-08" db="EMBL/GenBank/DDBJ databases">
        <title>Plant Genome Project.</title>
        <authorList>
            <person name="Zhang R.-G."/>
        </authorList>
    </citation>
    <scope>NUCLEOTIDE SEQUENCE [LARGE SCALE GENOMIC DNA]</scope>
    <source>
        <tissue evidence="22">Rhizome</tissue>
    </source>
</reference>
<keyword evidence="14 20" id="KW-0472">Membrane</keyword>
<keyword evidence="5" id="KW-0433">Leucine-rich repeat</keyword>
<evidence type="ECO:0000256" key="20">
    <source>
        <dbReference type="SAM" id="Phobius"/>
    </source>
</evidence>
<dbReference type="AlphaFoldDB" id="A0A8J5LIY7"/>
<evidence type="ECO:0000259" key="21">
    <source>
        <dbReference type="PROSITE" id="PS50011"/>
    </source>
</evidence>
<keyword evidence="23" id="KW-1185">Reference proteome</keyword>
<dbReference type="FunFam" id="3.30.200.20:FF:000309">
    <property type="entry name" value="Leucine-rich repeat receptor protein kinase MSP1"/>
    <property type="match status" value="1"/>
</dbReference>
<dbReference type="PROSITE" id="PS00107">
    <property type="entry name" value="PROTEIN_KINASE_ATP"/>
    <property type="match status" value="1"/>
</dbReference>
<evidence type="ECO:0000256" key="5">
    <source>
        <dbReference type="ARBA" id="ARBA00022614"/>
    </source>
</evidence>
<keyword evidence="8" id="KW-0732">Signal</keyword>
<evidence type="ECO:0000256" key="18">
    <source>
        <dbReference type="ARBA" id="ARBA00048679"/>
    </source>
</evidence>
<dbReference type="OrthoDB" id="1913693at2759"/>
<dbReference type="InterPro" id="IPR008266">
    <property type="entry name" value="Tyr_kinase_AS"/>
</dbReference>
<evidence type="ECO:0000256" key="13">
    <source>
        <dbReference type="ARBA" id="ARBA00022989"/>
    </source>
</evidence>
<dbReference type="InterPro" id="IPR051420">
    <property type="entry name" value="Ser_Thr_Kinases_DiverseReg"/>
</dbReference>
<comment type="catalytic activity">
    <reaction evidence="17">
        <text>L-threonyl-[protein] + ATP = O-phospho-L-threonyl-[protein] + ADP + H(+)</text>
        <dbReference type="Rhea" id="RHEA:46608"/>
        <dbReference type="Rhea" id="RHEA-COMP:11060"/>
        <dbReference type="Rhea" id="RHEA-COMP:11605"/>
        <dbReference type="ChEBI" id="CHEBI:15378"/>
        <dbReference type="ChEBI" id="CHEBI:30013"/>
        <dbReference type="ChEBI" id="CHEBI:30616"/>
        <dbReference type="ChEBI" id="CHEBI:61977"/>
        <dbReference type="ChEBI" id="CHEBI:456216"/>
        <dbReference type="EC" id="2.7.11.1"/>
    </reaction>
</comment>
<evidence type="ECO:0000256" key="19">
    <source>
        <dbReference type="PROSITE-ProRule" id="PRU10141"/>
    </source>
</evidence>
<keyword evidence="9" id="KW-0677">Repeat</keyword>
<protein>
    <recommendedName>
        <fullName evidence="2">non-specific serine/threonine protein kinase</fullName>
        <ecNumber evidence="2">2.7.11.1</ecNumber>
    </recommendedName>
</protein>
<evidence type="ECO:0000313" key="23">
    <source>
        <dbReference type="Proteomes" id="UP000734854"/>
    </source>
</evidence>
<dbReference type="GO" id="GO:0016020">
    <property type="term" value="C:membrane"/>
    <property type="evidence" value="ECO:0007669"/>
    <property type="project" value="UniProtKB-SubCell"/>
</dbReference>
<keyword evidence="16" id="KW-0325">Glycoprotein</keyword>
<keyword evidence="4" id="KW-0597">Phosphoprotein</keyword>
<dbReference type="InterPro" id="IPR000719">
    <property type="entry name" value="Prot_kinase_dom"/>
</dbReference>
<dbReference type="InterPro" id="IPR017441">
    <property type="entry name" value="Protein_kinase_ATP_BS"/>
</dbReference>
<evidence type="ECO:0000256" key="4">
    <source>
        <dbReference type="ARBA" id="ARBA00022553"/>
    </source>
</evidence>
<keyword evidence="12 19" id="KW-0067">ATP-binding</keyword>
<keyword evidence="15" id="KW-0675">Receptor</keyword>
<evidence type="ECO:0000256" key="17">
    <source>
        <dbReference type="ARBA" id="ARBA00047899"/>
    </source>
</evidence>
<dbReference type="Pfam" id="PF00069">
    <property type="entry name" value="Pkinase"/>
    <property type="match status" value="1"/>
</dbReference>
<comment type="catalytic activity">
    <reaction evidence="18">
        <text>L-seryl-[protein] + ATP = O-phospho-L-seryl-[protein] + ADP + H(+)</text>
        <dbReference type="Rhea" id="RHEA:17989"/>
        <dbReference type="Rhea" id="RHEA-COMP:9863"/>
        <dbReference type="Rhea" id="RHEA-COMP:11604"/>
        <dbReference type="ChEBI" id="CHEBI:15378"/>
        <dbReference type="ChEBI" id="CHEBI:29999"/>
        <dbReference type="ChEBI" id="CHEBI:30616"/>
        <dbReference type="ChEBI" id="CHEBI:83421"/>
        <dbReference type="ChEBI" id="CHEBI:456216"/>
        <dbReference type="EC" id="2.7.11.1"/>
    </reaction>
</comment>
<gene>
    <name evidence="22" type="ORF">ZIOFF_020583</name>
</gene>
<evidence type="ECO:0000256" key="8">
    <source>
        <dbReference type="ARBA" id="ARBA00022729"/>
    </source>
</evidence>
<keyword evidence="10 19" id="KW-0547">Nucleotide-binding</keyword>
<evidence type="ECO:0000256" key="16">
    <source>
        <dbReference type="ARBA" id="ARBA00023180"/>
    </source>
</evidence>
<keyword evidence="11" id="KW-0418">Kinase</keyword>
<dbReference type="Proteomes" id="UP000734854">
    <property type="component" value="Unassembled WGS sequence"/>
</dbReference>
<dbReference type="GO" id="GO:0005524">
    <property type="term" value="F:ATP binding"/>
    <property type="evidence" value="ECO:0007669"/>
    <property type="project" value="UniProtKB-UniRule"/>
</dbReference>